<protein>
    <recommendedName>
        <fullName evidence="3">Polyketide cyclase</fullName>
    </recommendedName>
</protein>
<evidence type="ECO:0000313" key="1">
    <source>
        <dbReference type="EMBL" id="GAA4786435.1"/>
    </source>
</evidence>
<proteinExistence type="predicted"/>
<dbReference type="InterPro" id="IPR023393">
    <property type="entry name" value="START-like_dom_sf"/>
</dbReference>
<accession>A0ABP9AXR5</accession>
<reference evidence="2" key="1">
    <citation type="journal article" date="2019" name="Int. J. Syst. Evol. Microbiol.">
        <title>The Global Catalogue of Microorganisms (GCM) 10K type strain sequencing project: providing services to taxonomists for standard genome sequencing and annotation.</title>
        <authorList>
            <consortium name="The Broad Institute Genomics Platform"/>
            <consortium name="The Broad Institute Genome Sequencing Center for Infectious Disease"/>
            <person name="Wu L."/>
            <person name="Ma J."/>
        </authorList>
    </citation>
    <scope>NUCLEOTIDE SEQUENCE [LARGE SCALE GENOMIC DNA]</scope>
    <source>
        <strain evidence="2">JCM 17979</strain>
    </source>
</reference>
<organism evidence="1 2">
    <name type="scientific">Actinomycetospora chlora</name>
    <dbReference type="NCBI Taxonomy" id="663608"/>
    <lineage>
        <taxon>Bacteria</taxon>
        <taxon>Bacillati</taxon>
        <taxon>Actinomycetota</taxon>
        <taxon>Actinomycetes</taxon>
        <taxon>Pseudonocardiales</taxon>
        <taxon>Pseudonocardiaceae</taxon>
        <taxon>Actinomycetospora</taxon>
    </lineage>
</organism>
<name>A0ABP9AXR5_9PSEU</name>
<dbReference type="SUPFAM" id="SSF55961">
    <property type="entry name" value="Bet v1-like"/>
    <property type="match status" value="1"/>
</dbReference>
<dbReference type="Gene3D" id="3.30.530.20">
    <property type="match status" value="1"/>
</dbReference>
<dbReference type="InterPro" id="IPR019587">
    <property type="entry name" value="Polyketide_cyclase/dehydratase"/>
</dbReference>
<evidence type="ECO:0008006" key="3">
    <source>
        <dbReference type="Google" id="ProtNLM"/>
    </source>
</evidence>
<dbReference type="EMBL" id="BAABHO010000013">
    <property type="protein sequence ID" value="GAA4786435.1"/>
    <property type="molecule type" value="Genomic_DNA"/>
</dbReference>
<comment type="caution">
    <text evidence="1">The sequence shown here is derived from an EMBL/GenBank/DDBJ whole genome shotgun (WGS) entry which is preliminary data.</text>
</comment>
<evidence type="ECO:0000313" key="2">
    <source>
        <dbReference type="Proteomes" id="UP001500928"/>
    </source>
</evidence>
<dbReference type="RefSeq" id="WP_345413805.1">
    <property type="nucleotide sequence ID" value="NZ_BAABHO010000013.1"/>
</dbReference>
<sequence length="138" mass="15241">MEYTVSRDVDAGSDRVWAVIADVERMPTWTSSMRRVRLVDGTTLAVGGRVRIEQPRLPPATWQVTELEPGRSYTWESPAPGLYSTAWHTIDPLGEGRSRITLGFRQTGPLAVVGVLMGRLIRGYVDTEIAGVVAESTR</sequence>
<gene>
    <name evidence="1" type="ORF">GCM10023200_20640</name>
</gene>
<keyword evidence="2" id="KW-1185">Reference proteome</keyword>
<dbReference type="Proteomes" id="UP001500928">
    <property type="component" value="Unassembled WGS sequence"/>
</dbReference>
<dbReference type="Pfam" id="PF10604">
    <property type="entry name" value="Polyketide_cyc2"/>
    <property type="match status" value="1"/>
</dbReference>